<dbReference type="RefSeq" id="WP_064730419.1">
    <property type="nucleotide sequence ID" value="NZ_BMRX01000007.1"/>
</dbReference>
<sequence>MSAPGRRRTAVQRAGLLMCCSLGLAMVTAGVEALFQPGAAWWSLAWPAPWCLTPAAALAWGILRLREKGRGRPPGDGHNDLPAEDWDQAA</sequence>
<dbReference type="AlphaFoldDB" id="A0A191V517"/>
<evidence type="ECO:0000256" key="1">
    <source>
        <dbReference type="SAM" id="MobiDB-lite"/>
    </source>
</evidence>
<feature type="transmembrane region" description="Helical" evidence="2">
    <location>
        <begin position="43"/>
        <end position="63"/>
    </location>
</feature>
<dbReference type="KEGG" id="spav:Spa2297_25895"/>
<keyword evidence="2" id="KW-1133">Transmembrane helix</keyword>
<reference evidence="3 4" key="1">
    <citation type="submission" date="2016-05" db="EMBL/GenBank/DDBJ databases">
        <title>Non-Contiguous Finished Genome Sequence of Streptomyces parvulus 2297 Integrated Site-Specifically with Actinophage R4.</title>
        <authorList>
            <person name="Nishizawa T."/>
            <person name="Miura T."/>
            <person name="Harada C."/>
            <person name="Guo Y."/>
            <person name="Narisawa K."/>
            <person name="Ohta H."/>
            <person name="Takahashi H."/>
            <person name="Shirai M."/>
        </authorList>
    </citation>
    <scope>NUCLEOTIDE SEQUENCE [LARGE SCALE GENOMIC DNA]</scope>
    <source>
        <strain evidence="3 4">2297</strain>
    </source>
</reference>
<evidence type="ECO:0000256" key="2">
    <source>
        <dbReference type="SAM" id="Phobius"/>
    </source>
</evidence>
<feature type="compositionally biased region" description="Basic and acidic residues" evidence="1">
    <location>
        <begin position="69"/>
        <end position="81"/>
    </location>
</feature>
<keyword evidence="2" id="KW-0812">Transmembrane</keyword>
<evidence type="ECO:0000313" key="4">
    <source>
        <dbReference type="Proteomes" id="UP000078468"/>
    </source>
</evidence>
<dbReference type="GeneID" id="91308336"/>
<feature type="region of interest" description="Disordered" evidence="1">
    <location>
        <begin position="69"/>
        <end position="90"/>
    </location>
</feature>
<name>A0A191V517_9ACTN</name>
<dbReference type="EMBL" id="CP015866">
    <property type="protein sequence ID" value="ANJ10099.1"/>
    <property type="molecule type" value="Genomic_DNA"/>
</dbReference>
<evidence type="ECO:0000313" key="3">
    <source>
        <dbReference type="EMBL" id="ANJ10099.1"/>
    </source>
</evidence>
<keyword evidence="2" id="KW-0472">Membrane</keyword>
<protein>
    <submittedName>
        <fullName evidence="3">Uncharacterized protein</fullName>
    </submittedName>
</protein>
<proteinExistence type="predicted"/>
<gene>
    <name evidence="3" type="ORF">Spa2297_25895</name>
</gene>
<dbReference type="Proteomes" id="UP000078468">
    <property type="component" value="Chromosome"/>
</dbReference>
<organism evidence="3 4">
    <name type="scientific">Streptomyces parvulus</name>
    <dbReference type="NCBI Taxonomy" id="146923"/>
    <lineage>
        <taxon>Bacteria</taxon>
        <taxon>Bacillati</taxon>
        <taxon>Actinomycetota</taxon>
        <taxon>Actinomycetes</taxon>
        <taxon>Kitasatosporales</taxon>
        <taxon>Streptomycetaceae</taxon>
        <taxon>Streptomyces</taxon>
    </lineage>
</organism>
<accession>A0A191V517</accession>